<evidence type="ECO:0000313" key="2">
    <source>
        <dbReference type="Proteomes" id="UP000216789"/>
    </source>
</evidence>
<proteinExistence type="predicted"/>
<accession>A0A267WNS3</accession>
<organism evidence="1 2">
    <name type="scientific">Bifidobacterium pseudocatenulatum</name>
    <dbReference type="NCBI Taxonomy" id="28026"/>
    <lineage>
        <taxon>Bacteria</taxon>
        <taxon>Bacillati</taxon>
        <taxon>Actinomycetota</taxon>
        <taxon>Actinomycetes</taxon>
        <taxon>Bifidobacteriales</taxon>
        <taxon>Bifidobacteriaceae</taxon>
        <taxon>Bifidobacterium</taxon>
    </lineage>
</organism>
<gene>
    <name evidence="1" type="ORF">BPS1E_0143</name>
</gene>
<name>A0A267WNS3_BIFPS</name>
<evidence type="ECO:0000313" key="1">
    <source>
        <dbReference type="EMBL" id="PAC74278.1"/>
    </source>
</evidence>
<dbReference type="EMBL" id="MNLB01000001">
    <property type="protein sequence ID" value="PAC74278.1"/>
    <property type="molecule type" value="Genomic_DNA"/>
</dbReference>
<dbReference type="Proteomes" id="UP000216789">
    <property type="component" value="Unassembled WGS sequence"/>
</dbReference>
<sequence>MSTFPVPSKAPELSTQQDMLTTALQIRHSVRASHERGSSVFLIITPVHAHRHVQRLRRHIRRNPRRNAPIRRNIRPRTLQTTPSLTISRTTPNRVFDALSLRETPPTNQPTETVKSRIISLEILLHAQRQTIMRQGRSTKTVPVYISVFIHQRHAVTGRMLFDPFR</sequence>
<dbReference type="AlphaFoldDB" id="A0A267WNS3"/>
<comment type="caution">
    <text evidence="1">The sequence shown here is derived from an EMBL/GenBank/DDBJ whole genome shotgun (WGS) entry which is preliminary data.</text>
</comment>
<protein>
    <submittedName>
        <fullName evidence="1">Uncharacterized protein</fullName>
    </submittedName>
</protein>
<reference evidence="1 2" key="1">
    <citation type="journal article" date="2017" name="ISME J.">
        <title>Unveiling bifidobacterial biogeography across the mammalian branch of the tree of life.</title>
        <authorList>
            <person name="Milani C."/>
            <person name="Mangifesta M."/>
            <person name="Mancabelli L."/>
            <person name="Lugli G.A."/>
            <person name="James K."/>
            <person name="Duranti S."/>
            <person name="Turroni F."/>
            <person name="Ferrario C."/>
            <person name="Ossiprandi M.C."/>
            <person name="van Sinderen D."/>
            <person name="Ventura M."/>
        </authorList>
    </citation>
    <scope>NUCLEOTIDE SEQUENCE [LARGE SCALE GENOMIC DNA]</scope>
    <source>
        <strain evidence="1 2">1E</strain>
    </source>
</reference>